<sequence length="184" mass="20157">RAWSQSMEAKSPGFFQKLVELQAPEVLWIGCADARMPANDLIGLRPGEVLVQRNVGNIASFKDMNLMSCLEYAVAVLKVKHIIVCGHYGCGAVEGTLHEDVPGKTSALANLWIQDVRDTLEKNVEALRCLNGPARANKLVDLNVMRQVFNVCTSPVVQQAWDAGHQLAVHGLVYSLHDGLLKTI</sequence>
<dbReference type="STRING" id="554065.E1ZSE7"/>
<evidence type="ECO:0000256" key="6">
    <source>
        <dbReference type="ARBA" id="ARBA00048348"/>
    </source>
</evidence>
<evidence type="ECO:0000256" key="1">
    <source>
        <dbReference type="ARBA" id="ARBA00006217"/>
    </source>
</evidence>
<dbReference type="InterPro" id="IPR036874">
    <property type="entry name" value="Carbonic_anhydrase_sf"/>
</dbReference>
<evidence type="ECO:0000313" key="10">
    <source>
        <dbReference type="Proteomes" id="UP000008141"/>
    </source>
</evidence>
<dbReference type="GeneID" id="17350684"/>
<dbReference type="OMA" id="WHYIIET"/>
<dbReference type="SUPFAM" id="SSF53056">
    <property type="entry name" value="beta-carbonic anhydrase, cab"/>
    <property type="match status" value="1"/>
</dbReference>
<comment type="cofactor">
    <cofactor evidence="7">
        <name>Zn(2+)</name>
        <dbReference type="ChEBI" id="CHEBI:29105"/>
    </cofactor>
    <text evidence="7">Binds 1 zinc ion per subunit.</text>
</comment>
<evidence type="ECO:0000256" key="3">
    <source>
        <dbReference type="ARBA" id="ARBA00022723"/>
    </source>
</evidence>
<evidence type="ECO:0000256" key="7">
    <source>
        <dbReference type="PIRSR" id="PIRSR601765-1"/>
    </source>
</evidence>
<proteinExistence type="inferred from homology"/>
<gene>
    <name evidence="9" type="ORF">CHLNCDRAFT_12412</name>
</gene>
<accession>E1ZSE7</accession>
<feature type="binding site" evidence="7">
    <location>
        <position position="33"/>
    </location>
    <ligand>
        <name>Zn(2+)</name>
        <dbReference type="ChEBI" id="CHEBI:29105"/>
    </ligand>
</feature>
<keyword evidence="10" id="KW-1185">Reference proteome</keyword>
<feature type="binding site" evidence="7">
    <location>
        <position position="87"/>
    </location>
    <ligand>
        <name>Zn(2+)</name>
        <dbReference type="ChEBI" id="CHEBI:29105"/>
    </ligand>
</feature>
<dbReference type="AlphaFoldDB" id="E1ZSE7"/>
<evidence type="ECO:0000256" key="5">
    <source>
        <dbReference type="ARBA" id="ARBA00023239"/>
    </source>
</evidence>
<dbReference type="InterPro" id="IPR001765">
    <property type="entry name" value="Carbonic_anhydrase"/>
</dbReference>
<dbReference type="PANTHER" id="PTHR11002:SF76">
    <property type="entry name" value="CARBONIC ANHYDRASE"/>
    <property type="match status" value="1"/>
</dbReference>
<dbReference type="InParanoid" id="E1ZSE7"/>
<feature type="non-terminal residue" evidence="9">
    <location>
        <position position="1"/>
    </location>
</feature>
<evidence type="ECO:0000313" key="9">
    <source>
        <dbReference type="EMBL" id="EFN51231.1"/>
    </source>
</evidence>
<feature type="binding site" evidence="7">
    <location>
        <position position="31"/>
    </location>
    <ligand>
        <name>Zn(2+)</name>
        <dbReference type="ChEBI" id="CHEBI:29105"/>
    </ligand>
</feature>
<dbReference type="Proteomes" id="UP000008141">
    <property type="component" value="Unassembled WGS sequence"/>
</dbReference>
<name>E1ZSE7_CHLVA</name>
<keyword evidence="5 8" id="KW-0456">Lyase</keyword>
<dbReference type="CDD" id="cd00883">
    <property type="entry name" value="beta_CA_cladeA"/>
    <property type="match status" value="1"/>
</dbReference>
<dbReference type="FunCoup" id="E1ZSE7">
    <property type="interactions" value="1398"/>
</dbReference>
<keyword evidence="4 7" id="KW-0862">Zinc</keyword>
<organism evidence="10">
    <name type="scientific">Chlorella variabilis</name>
    <name type="common">Green alga</name>
    <dbReference type="NCBI Taxonomy" id="554065"/>
    <lineage>
        <taxon>Eukaryota</taxon>
        <taxon>Viridiplantae</taxon>
        <taxon>Chlorophyta</taxon>
        <taxon>core chlorophytes</taxon>
        <taxon>Trebouxiophyceae</taxon>
        <taxon>Chlorellales</taxon>
        <taxon>Chlorellaceae</taxon>
        <taxon>Chlorella clade</taxon>
        <taxon>Chlorella</taxon>
    </lineage>
</organism>
<dbReference type="Gene3D" id="3.40.1050.10">
    <property type="entry name" value="Carbonic anhydrase"/>
    <property type="match status" value="1"/>
</dbReference>
<comment type="catalytic activity">
    <reaction evidence="6 8">
        <text>hydrogencarbonate + H(+) = CO2 + H2O</text>
        <dbReference type="Rhea" id="RHEA:10748"/>
        <dbReference type="ChEBI" id="CHEBI:15377"/>
        <dbReference type="ChEBI" id="CHEBI:15378"/>
        <dbReference type="ChEBI" id="CHEBI:16526"/>
        <dbReference type="ChEBI" id="CHEBI:17544"/>
        <dbReference type="EC" id="4.2.1.1"/>
    </reaction>
</comment>
<feature type="non-terminal residue" evidence="9">
    <location>
        <position position="184"/>
    </location>
</feature>
<keyword evidence="3 7" id="KW-0479">Metal-binding</keyword>
<comment type="function">
    <text evidence="8">Reversible hydration of carbon dioxide.</text>
</comment>
<dbReference type="RefSeq" id="XP_005843333.1">
    <property type="nucleotide sequence ID" value="XM_005843271.1"/>
</dbReference>
<feature type="binding site" evidence="7">
    <location>
        <position position="90"/>
    </location>
    <ligand>
        <name>Zn(2+)</name>
        <dbReference type="ChEBI" id="CHEBI:29105"/>
    </ligand>
</feature>
<evidence type="ECO:0000256" key="4">
    <source>
        <dbReference type="ARBA" id="ARBA00022833"/>
    </source>
</evidence>
<dbReference type="GO" id="GO:0015976">
    <property type="term" value="P:carbon utilization"/>
    <property type="evidence" value="ECO:0007669"/>
    <property type="project" value="InterPro"/>
</dbReference>
<reference evidence="9 10" key="1">
    <citation type="journal article" date="2010" name="Plant Cell">
        <title>The Chlorella variabilis NC64A genome reveals adaptation to photosymbiosis, coevolution with viruses, and cryptic sex.</title>
        <authorList>
            <person name="Blanc G."/>
            <person name="Duncan G."/>
            <person name="Agarkova I."/>
            <person name="Borodovsky M."/>
            <person name="Gurnon J."/>
            <person name="Kuo A."/>
            <person name="Lindquist E."/>
            <person name="Lucas S."/>
            <person name="Pangilinan J."/>
            <person name="Polle J."/>
            <person name="Salamov A."/>
            <person name="Terry A."/>
            <person name="Yamada T."/>
            <person name="Dunigan D.D."/>
            <person name="Grigoriev I.V."/>
            <person name="Claverie J.M."/>
            <person name="Van Etten J.L."/>
        </authorList>
    </citation>
    <scope>NUCLEOTIDE SEQUENCE [LARGE SCALE GENOMIC DNA]</scope>
    <source>
        <strain evidence="9 10">NC64A</strain>
    </source>
</reference>
<dbReference type="GO" id="GO:0004089">
    <property type="term" value="F:carbonate dehydratase activity"/>
    <property type="evidence" value="ECO:0007669"/>
    <property type="project" value="UniProtKB-UniRule"/>
</dbReference>
<dbReference type="OrthoDB" id="10248475at2759"/>
<protein>
    <recommendedName>
        <fullName evidence="2 8">Carbonic anhydrase</fullName>
        <ecNumber evidence="2 8">4.2.1.1</ecNumber>
    </recommendedName>
    <alternativeName>
        <fullName evidence="8">Carbonate dehydratase</fullName>
    </alternativeName>
</protein>
<comment type="similarity">
    <text evidence="1 8">Belongs to the beta-class carbonic anhydrase family.</text>
</comment>
<dbReference type="EMBL" id="GL433866">
    <property type="protein sequence ID" value="EFN51231.1"/>
    <property type="molecule type" value="Genomic_DNA"/>
</dbReference>
<dbReference type="PROSITE" id="PS00705">
    <property type="entry name" value="PROK_CO2_ANHYDRASE_2"/>
    <property type="match status" value="1"/>
</dbReference>
<dbReference type="Pfam" id="PF00484">
    <property type="entry name" value="Pro_CA"/>
    <property type="match status" value="1"/>
</dbReference>
<dbReference type="GO" id="GO:0008270">
    <property type="term" value="F:zinc ion binding"/>
    <property type="evidence" value="ECO:0007669"/>
    <property type="project" value="UniProtKB-UniRule"/>
</dbReference>
<evidence type="ECO:0000256" key="2">
    <source>
        <dbReference type="ARBA" id="ARBA00012925"/>
    </source>
</evidence>
<evidence type="ECO:0000256" key="8">
    <source>
        <dbReference type="RuleBase" id="RU003956"/>
    </source>
</evidence>
<dbReference type="EC" id="4.2.1.1" evidence="2 8"/>
<dbReference type="InterPro" id="IPR015892">
    <property type="entry name" value="Carbonic_anhydrase_CS"/>
</dbReference>
<dbReference type="eggNOG" id="KOG1578">
    <property type="taxonomic scope" value="Eukaryota"/>
</dbReference>
<dbReference type="SMART" id="SM00947">
    <property type="entry name" value="Pro_CA"/>
    <property type="match status" value="1"/>
</dbReference>
<dbReference type="KEGG" id="cvr:CHLNCDRAFT_12412"/>
<dbReference type="PANTHER" id="PTHR11002">
    <property type="entry name" value="CARBONIC ANHYDRASE"/>
    <property type="match status" value="1"/>
</dbReference>